<dbReference type="Pfam" id="PF01092">
    <property type="entry name" value="Ribosomal_S6e"/>
    <property type="match status" value="1"/>
</dbReference>
<dbReference type="PROSITE" id="PS00578">
    <property type="entry name" value="RIBOSOMAL_S6E"/>
    <property type="match status" value="1"/>
</dbReference>
<organism evidence="4">
    <name type="scientific">marine sediment metagenome</name>
    <dbReference type="NCBI Taxonomy" id="412755"/>
    <lineage>
        <taxon>unclassified sequences</taxon>
        <taxon>metagenomes</taxon>
        <taxon>ecological metagenomes</taxon>
    </lineage>
</organism>
<protein>
    <recommendedName>
        <fullName evidence="5">30S ribosomal protein S6e</fullName>
    </recommendedName>
</protein>
<keyword evidence="2" id="KW-0689">Ribosomal protein</keyword>
<evidence type="ECO:0000256" key="1">
    <source>
        <dbReference type="ARBA" id="ARBA00009312"/>
    </source>
</evidence>
<comment type="caution">
    <text evidence="4">The sequence shown here is derived from an EMBL/GenBank/DDBJ whole genome shotgun (WGS) entry which is preliminary data.</text>
</comment>
<proteinExistence type="inferred from homology"/>
<keyword evidence="3" id="KW-0687">Ribonucleoprotein</keyword>
<reference evidence="4" key="1">
    <citation type="journal article" date="2014" name="Front. Microbiol.">
        <title>High frequency of phylogenetically diverse reductive dehalogenase-homologous genes in deep subseafloor sedimentary metagenomes.</title>
        <authorList>
            <person name="Kawai M."/>
            <person name="Futagami T."/>
            <person name="Toyoda A."/>
            <person name="Takaki Y."/>
            <person name="Nishi S."/>
            <person name="Hori S."/>
            <person name="Arai W."/>
            <person name="Tsubouchi T."/>
            <person name="Morono Y."/>
            <person name="Uchiyama I."/>
            <person name="Ito T."/>
            <person name="Fujiyama A."/>
            <person name="Inagaki F."/>
            <person name="Takami H."/>
        </authorList>
    </citation>
    <scope>NUCLEOTIDE SEQUENCE</scope>
    <source>
        <strain evidence="4">Expedition CK06-06</strain>
    </source>
</reference>
<dbReference type="SMART" id="SM01405">
    <property type="entry name" value="Ribosomal_S6e"/>
    <property type="match status" value="1"/>
</dbReference>
<name>X1B993_9ZZZZ</name>
<dbReference type="EMBL" id="BART01012182">
    <property type="protein sequence ID" value="GAG77862.1"/>
    <property type="molecule type" value="Genomic_DNA"/>
</dbReference>
<dbReference type="GO" id="GO:0006412">
    <property type="term" value="P:translation"/>
    <property type="evidence" value="ECO:0007669"/>
    <property type="project" value="InterPro"/>
</dbReference>
<evidence type="ECO:0000256" key="3">
    <source>
        <dbReference type="ARBA" id="ARBA00023274"/>
    </source>
</evidence>
<dbReference type="InterPro" id="IPR001377">
    <property type="entry name" value="Ribosomal_eS6"/>
</dbReference>
<dbReference type="InterPro" id="IPR020924">
    <property type="entry name" value="Ribosomal_eS6_arc"/>
</dbReference>
<comment type="similarity">
    <text evidence="1">Belongs to the eukaryotic ribosomal protein eS6 family.</text>
</comment>
<dbReference type="GO" id="GO:1990904">
    <property type="term" value="C:ribonucleoprotein complex"/>
    <property type="evidence" value="ECO:0007669"/>
    <property type="project" value="UniProtKB-KW"/>
</dbReference>
<accession>X1B993</accession>
<dbReference type="GO" id="GO:0005840">
    <property type="term" value="C:ribosome"/>
    <property type="evidence" value="ECO:0007669"/>
    <property type="project" value="UniProtKB-KW"/>
</dbReference>
<dbReference type="GO" id="GO:0003735">
    <property type="term" value="F:structural constituent of ribosome"/>
    <property type="evidence" value="ECO:0007669"/>
    <property type="project" value="InterPro"/>
</dbReference>
<sequence>MSSEKRIYKVNISGGSEGPGKGLSKLIEIDEKKFRFEGMQIGDVIKGGLIGFPNYEFQIMGGSDESGFPMRKDVHGPVKKRILVSKRAIGYRPKRKGEKRRKMVRGNEVSYDMTLLNLKVVKYGETELFKVKEEK</sequence>
<evidence type="ECO:0008006" key="5">
    <source>
        <dbReference type="Google" id="ProtNLM"/>
    </source>
</evidence>
<dbReference type="InterPro" id="IPR018282">
    <property type="entry name" value="Ribosomal_eS6_CS"/>
</dbReference>
<gene>
    <name evidence="4" type="ORF">S01H4_25561</name>
</gene>
<evidence type="ECO:0000256" key="2">
    <source>
        <dbReference type="ARBA" id="ARBA00022980"/>
    </source>
</evidence>
<dbReference type="PANTHER" id="PTHR11502">
    <property type="entry name" value="40S RIBOSOMAL PROTEIN S6"/>
    <property type="match status" value="1"/>
</dbReference>
<dbReference type="AlphaFoldDB" id="X1B993"/>
<dbReference type="HAMAP" id="MF_00512">
    <property type="entry name" value="Ribosomal_eS6"/>
    <property type="match status" value="1"/>
</dbReference>
<evidence type="ECO:0000313" key="4">
    <source>
        <dbReference type="EMBL" id="GAG77862.1"/>
    </source>
</evidence>